<dbReference type="InParanoid" id="A0A0D0A7B1"/>
<reference evidence="2" key="2">
    <citation type="submission" date="2015-01" db="EMBL/GenBank/DDBJ databases">
        <title>Evolutionary Origins and Diversification of the Mycorrhizal Mutualists.</title>
        <authorList>
            <consortium name="DOE Joint Genome Institute"/>
            <consortium name="Mycorrhizal Genomics Consortium"/>
            <person name="Kohler A."/>
            <person name="Kuo A."/>
            <person name="Nagy L.G."/>
            <person name="Floudas D."/>
            <person name="Copeland A."/>
            <person name="Barry K.W."/>
            <person name="Cichocki N."/>
            <person name="Veneault-Fourrey C."/>
            <person name="LaButti K."/>
            <person name="Lindquist E.A."/>
            <person name="Lipzen A."/>
            <person name="Lundell T."/>
            <person name="Morin E."/>
            <person name="Murat C."/>
            <person name="Riley R."/>
            <person name="Ohm R."/>
            <person name="Sun H."/>
            <person name="Tunlid A."/>
            <person name="Henrissat B."/>
            <person name="Grigoriev I.V."/>
            <person name="Hibbett D.S."/>
            <person name="Martin F."/>
        </authorList>
    </citation>
    <scope>NUCLEOTIDE SEQUENCE [LARGE SCALE GENOMIC DNA]</scope>
    <source>
        <strain evidence="2">UH-Slu-Lm8-n1</strain>
    </source>
</reference>
<keyword evidence="2" id="KW-1185">Reference proteome</keyword>
<dbReference type="EMBL" id="KN835827">
    <property type="protein sequence ID" value="KIK34004.1"/>
    <property type="molecule type" value="Genomic_DNA"/>
</dbReference>
<proteinExistence type="predicted"/>
<evidence type="ECO:0000313" key="1">
    <source>
        <dbReference type="EMBL" id="KIK34004.1"/>
    </source>
</evidence>
<dbReference type="Proteomes" id="UP000054485">
    <property type="component" value="Unassembled WGS sequence"/>
</dbReference>
<accession>A0A0D0A7B1</accession>
<organism evidence="1 2">
    <name type="scientific">Suillus luteus UH-Slu-Lm8-n1</name>
    <dbReference type="NCBI Taxonomy" id="930992"/>
    <lineage>
        <taxon>Eukaryota</taxon>
        <taxon>Fungi</taxon>
        <taxon>Dikarya</taxon>
        <taxon>Basidiomycota</taxon>
        <taxon>Agaricomycotina</taxon>
        <taxon>Agaricomycetes</taxon>
        <taxon>Agaricomycetidae</taxon>
        <taxon>Boletales</taxon>
        <taxon>Suillineae</taxon>
        <taxon>Suillaceae</taxon>
        <taxon>Suillus</taxon>
    </lineage>
</organism>
<dbReference type="AlphaFoldDB" id="A0A0D0A7B1"/>
<dbReference type="HOGENOM" id="CLU_140531_0_0_1"/>
<name>A0A0D0A7B1_9AGAM</name>
<dbReference type="OrthoDB" id="2662396at2759"/>
<sequence length="136" mass="15775">MSIHGVIQNVKWPELFLTETNSGNVDGETFGKCENQRWIGEYSYDQQKRINLVALQNKFTGDYLAWDDHMNVVMKSSKYWWKVVFVEGNVGFQVPEEASANARIFFTLELEADRSVILKAHEGEPNHAQLWKTLHK</sequence>
<evidence type="ECO:0000313" key="2">
    <source>
        <dbReference type="Proteomes" id="UP000054485"/>
    </source>
</evidence>
<protein>
    <submittedName>
        <fullName evidence="1">Unplaced genomic scaffold CY34scaffold_696, whole genome shotgun sequence</fullName>
    </submittedName>
</protein>
<reference evidence="1 2" key="1">
    <citation type="submission" date="2014-04" db="EMBL/GenBank/DDBJ databases">
        <authorList>
            <consortium name="DOE Joint Genome Institute"/>
            <person name="Kuo A."/>
            <person name="Ruytinx J."/>
            <person name="Rineau F."/>
            <person name="Colpaert J."/>
            <person name="Kohler A."/>
            <person name="Nagy L.G."/>
            <person name="Floudas D."/>
            <person name="Copeland A."/>
            <person name="Barry K.W."/>
            <person name="Cichocki N."/>
            <person name="Veneault-Fourrey C."/>
            <person name="LaButti K."/>
            <person name="Lindquist E.A."/>
            <person name="Lipzen A."/>
            <person name="Lundell T."/>
            <person name="Morin E."/>
            <person name="Murat C."/>
            <person name="Sun H."/>
            <person name="Tunlid A."/>
            <person name="Henrissat B."/>
            <person name="Grigoriev I.V."/>
            <person name="Hibbett D.S."/>
            <person name="Martin F."/>
            <person name="Nordberg H.P."/>
            <person name="Cantor M.N."/>
            <person name="Hua S.X."/>
        </authorList>
    </citation>
    <scope>NUCLEOTIDE SEQUENCE [LARGE SCALE GENOMIC DNA]</scope>
    <source>
        <strain evidence="1 2">UH-Slu-Lm8-n1</strain>
    </source>
</reference>
<gene>
    <name evidence="1" type="ORF">CY34DRAFT_18017</name>
</gene>